<evidence type="ECO:0000313" key="2">
    <source>
        <dbReference type="EMBL" id="GAA4686899.1"/>
    </source>
</evidence>
<accession>A0ABP8WE63</accession>
<feature type="region of interest" description="Disordered" evidence="1">
    <location>
        <begin position="45"/>
        <end position="81"/>
    </location>
</feature>
<evidence type="ECO:0008006" key="4">
    <source>
        <dbReference type="Google" id="ProtNLM"/>
    </source>
</evidence>
<name>A0ABP8WE63_9MICO</name>
<gene>
    <name evidence="2" type="ORF">GCM10025780_37200</name>
</gene>
<dbReference type="InterPro" id="IPR032716">
    <property type="entry name" value="ACC_epsilon"/>
</dbReference>
<reference evidence="3" key="1">
    <citation type="journal article" date="2019" name="Int. J. Syst. Evol. Microbiol.">
        <title>The Global Catalogue of Microorganisms (GCM) 10K type strain sequencing project: providing services to taxonomists for standard genome sequencing and annotation.</title>
        <authorList>
            <consortium name="The Broad Institute Genomics Platform"/>
            <consortium name="The Broad Institute Genome Sequencing Center for Infectious Disease"/>
            <person name="Wu L."/>
            <person name="Ma J."/>
        </authorList>
    </citation>
    <scope>NUCLEOTIDE SEQUENCE [LARGE SCALE GENOMIC DNA]</scope>
    <source>
        <strain evidence="3">JCM 18956</strain>
    </source>
</reference>
<dbReference type="RefSeq" id="WP_345377444.1">
    <property type="nucleotide sequence ID" value="NZ_BAABLM010000012.1"/>
</dbReference>
<dbReference type="Pfam" id="PF13822">
    <property type="entry name" value="ACC_epsilon"/>
    <property type="match status" value="1"/>
</dbReference>
<dbReference type="EMBL" id="BAABLM010000012">
    <property type="protein sequence ID" value="GAA4686899.1"/>
    <property type="molecule type" value="Genomic_DNA"/>
</dbReference>
<evidence type="ECO:0000313" key="3">
    <source>
        <dbReference type="Proteomes" id="UP001501295"/>
    </source>
</evidence>
<dbReference type="Proteomes" id="UP001501295">
    <property type="component" value="Unassembled WGS sequence"/>
</dbReference>
<organism evidence="2 3">
    <name type="scientific">Frondihabitans cladoniiphilus</name>
    <dbReference type="NCBI Taxonomy" id="715785"/>
    <lineage>
        <taxon>Bacteria</taxon>
        <taxon>Bacillati</taxon>
        <taxon>Actinomycetota</taxon>
        <taxon>Actinomycetes</taxon>
        <taxon>Micrococcales</taxon>
        <taxon>Microbacteriaceae</taxon>
        <taxon>Frondihabitans</taxon>
    </lineage>
</organism>
<proteinExistence type="predicted"/>
<comment type="caution">
    <text evidence="2">The sequence shown here is derived from an EMBL/GenBank/DDBJ whole genome shotgun (WGS) entry which is preliminary data.</text>
</comment>
<sequence>MTTASSPESGSAEPTIRVVSGDPDAAELAAVTAVLASLEAENAARAAAAETVEGPTAWRRSQRSLRGPVEPGPGRWRDGRP</sequence>
<keyword evidence="3" id="KW-1185">Reference proteome</keyword>
<protein>
    <recommendedName>
        <fullName evidence="4">Acyl-CoA carboxylase epsilon subunit-like protein</fullName>
    </recommendedName>
</protein>
<evidence type="ECO:0000256" key="1">
    <source>
        <dbReference type="SAM" id="MobiDB-lite"/>
    </source>
</evidence>